<dbReference type="Proteomes" id="UP000280296">
    <property type="component" value="Unassembled WGS sequence"/>
</dbReference>
<proteinExistence type="predicted"/>
<dbReference type="RefSeq" id="WP_126728048.1">
    <property type="nucleotide sequence ID" value="NZ_RYZH01000080.1"/>
</dbReference>
<evidence type="ECO:0000313" key="3">
    <source>
        <dbReference type="Proteomes" id="UP000280296"/>
    </source>
</evidence>
<dbReference type="AlphaFoldDB" id="A0A432MCJ3"/>
<keyword evidence="3" id="KW-1185">Reference proteome</keyword>
<organism evidence="2 3">
    <name type="scientific">Tautonia sociabilis</name>
    <dbReference type="NCBI Taxonomy" id="2080755"/>
    <lineage>
        <taxon>Bacteria</taxon>
        <taxon>Pseudomonadati</taxon>
        <taxon>Planctomycetota</taxon>
        <taxon>Planctomycetia</taxon>
        <taxon>Isosphaerales</taxon>
        <taxon>Isosphaeraceae</taxon>
        <taxon>Tautonia</taxon>
    </lineage>
</organism>
<accession>A0A432MCJ3</accession>
<dbReference type="OrthoDB" id="9984118at2"/>
<reference evidence="2 3" key="2">
    <citation type="submission" date="2019-01" db="EMBL/GenBank/DDBJ databases">
        <title>Tautonia sociabilis, a novel thermotolerant planctomycete of Isosphaeraceae family, isolated from a 4000 m deep subterranean habitat.</title>
        <authorList>
            <person name="Kovaleva O.L."/>
            <person name="Elcheninov A.G."/>
            <person name="Van Heerden E."/>
            <person name="Toshchakov S.V."/>
            <person name="Novikov A."/>
            <person name="Bonch-Osmolovskaya E.A."/>
            <person name="Kublanov I.V."/>
        </authorList>
    </citation>
    <scope>NUCLEOTIDE SEQUENCE [LARGE SCALE GENOMIC DNA]</scope>
    <source>
        <strain evidence="2 3">GM2012</strain>
    </source>
</reference>
<feature type="region of interest" description="Disordered" evidence="1">
    <location>
        <begin position="35"/>
        <end position="67"/>
    </location>
</feature>
<comment type="caution">
    <text evidence="2">The sequence shown here is derived from an EMBL/GenBank/DDBJ whole genome shotgun (WGS) entry which is preliminary data.</text>
</comment>
<dbReference type="EMBL" id="RYZH01000080">
    <property type="protein sequence ID" value="RUL81927.1"/>
    <property type="molecule type" value="Genomic_DNA"/>
</dbReference>
<sequence>MARIRNPRYAPEFLERRLSPSSVGIAPHAAEVSMQAVDTEEPLPTDQNGNPIPEPISSDGPGQTGPV</sequence>
<gene>
    <name evidence="2" type="ORF">TsocGM_24265</name>
</gene>
<evidence type="ECO:0000313" key="2">
    <source>
        <dbReference type="EMBL" id="RUL81927.1"/>
    </source>
</evidence>
<evidence type="ECO:0000256" key="1">
    <source>
        <dbReference type="SAM" id="MobiDB-lite"/>
    </source>
</evidence>
<protein>
    <submittedName>
        <fullName evidence="2">Uncharacterized protein</fullName>
    </submittedName>
</protein>
<reference evidence="2 3" key="1">
    <citation type="submission" date="2018-12" db="EMBL/GenBank/DDBJ databases">
        <authorList>
            <person name="Toschakov S.V."/>
        </authorList>
    </citation>
    <scope>NUCLEOTIDE SEQUENCE [LARGE SCALE GENOMIC DNA]</scope>
    <source>
        <strain evidence="2 3">GM2012</strain>
    </source>
</reference>
<name>A0A432MCJ3_9BACT</name>